<feature type="signal peptide" evidence="1">
    <location>
        <begin position="1"/>
        <end position="19"/>
    </location>
</feature>
<keyword evidence="1" id="KW-0732">Signal</keyword>
<gene>
    <name evidence="2" type="ORF">GAO09_25455</name>
</gene>
<comment type="caution">
    <text evidence="2">The sequence shown here is derived from an EMBL/GenBank/DDBJ whole genome shotgun (WGS) entry which is preliminary data.</text>
</comment>
<name>A0A6A8AHR9_9HYPH</name>
<organism evidence="2 3">
    <name type="scientific">Endobacterium cereale</name>
    <dbReference type="NCBI Taxonomy" id="2663029"/>
    <lineage>
        <taxon>Bacteria</taxon>
        <taxon>Pseudomonadati</taxon>
        <taxon>Pseudomonadota</taxon>
        <taxon>Alphaproteobacteria</taxon>
        <taxon>Hyphomicrobiales</taxon>
        <taxon>Rhizobiaceae</taxon>
        <taxon>Endobacterium</taxon>
    </lineage>
</organism>
<dbReference type="AlphaFoldDB" id="A0A6A8AHR9"/>
<dbReference type="RefSeq" id="WP_153359071.1">
    <property type="nucleotide sequence ID" value="NZ_JAYKOO010000001.1"/>
</dbReference>
<evidence type="ECO:0000256" key="1">
    <source>
        <dbReference type="SAM" id="SignalP"/>
    </source>
</evidence>
<evidence type="ECO:0000313" key="2">
    <source>
        <dbReference type="EMBL" id="MQY49388.1"/>
    </source>
</evidence>
<sequence length="176" mass="19739">MRTLSFALLFSVAASVSQAAEATDPVKEVMRITSENWKSAESDWKFIFDADPLSKLFSKRFQAAYHEAAKHPAYDTDNGQPGDPFGYDVITNSQDGCPLQDMKLEEKPGKDGATDVGVSFKFWTCMDDDEIKNSVEKVHFDVITEDGHPVIDDIHRYEDDESDSVYAEMQELAKGQ</sequence>
<proteinExistence type="predicted"/>
<keyword evidence="3" id="KW-1185">Reference proteome</keyword>
<dbReference type="EMBL" id="WIXI01000050">
    <property type="protein sequence ID" value="MQY49388.1"/>
    <property type="molecule type" value="Genomic_DNA"/>
</dbReference>
<evidence type="ECO:0000313" key="3">
    <source>
        <dbReference type="Proteomes" id="UP000435138"/>
    </source>
</evidence>
<dbReference type="Proteomes" id="UP000435138">
    <property type="component" value="Unassembled WGS sequence"/>
</dbReference>
<accession>A0A6A8AHR9</accession>
<protein>
    <submittedName>
        <fullName evidence="2">Uncharacterized protein</fullName>
    </submittedName>
</protein>
<feature type="chain" id="PRO_5025602357" evidence="1">
    <location>
        <begin position="20"/>
        <end position="176"/>
    </location>
</feature>
<reference evidence="2 3" key="1">
    <citation type="submission" date="2019-11" db="EMBL/GenBank/DDBJ databases">
        <title>Genome analysis of Rhizobacterium cereale a novel genus and species isolated from maize roots in North Spain.</title>
        <authorList>
            <person name="Menendez E."/>
            <person name="Flores-Felix J.D."/>
            <person name="Ramirez-Bahena M.-H."/>
            <person name="Igual J.M."/>
            <person name="Garcia-Fraile P."/>
            <person name="Peix A."/>
            <person name="Velazquez E."/>
        </authorList>
    </citation>
    <scope>NUCLEOTIDE SEQUENCE [LARGE SCALE GENOMIC DNA]</scope>
    <source>
        <strain evidence="2 3">RZME27</strain>
    </source>
</reference>